<dbReference type="EMBL" id="DF968182">
    <property type="protein sequence ID" value="GAP42595.1"/>
    <property type="molecule type" value="Genomic_DNA"/>
</dbReference>
<accession>A0A0S7C1E6</accession>
<dbReference type="NCBIfam" id="TIGR04183">
    <property type="entry name" value="Por_Secre_tail"/>
    <property type="match status" value="1"/>
</dbReference>
<dbReference type="Pfam" id="PF02140">
    <property type="entry name" value="SUEL_Lectin"/>
    <property type="match status" value="1"/>
</dbReference>
<dbReference type="STRING" id="1678841.TBC1_11727"/>
<sequence length="2142" mass="223531">MGIAKRAEKLNINCQKPGHVTARHHNSSEKSITYKGWFSIITGSIRISFTLFYLLSLLLFLSHSRNIYAQPQSQTFTSSGNFTVPAGVTQVVVECWGGGGGGGRARGNPATGGGGAGGSYVRSTLNVGPGDSYQVSVGAGGSGGNGTGTTTQHGRDGGDSWFGSASTIIAKGGAGGQSAGNVNNSNGLPGVGSSIGCIGDIVYAGGSGSQGDYTSGSGYSGAGGGGAGSTGPGGNAINGSGGTGTSLNGGNGANGVGNNTAGSAGSAYGGGGSGGKANTSSDRNGGSGANGLVLVSWTLPPSLISSSSGIDFGFVPAGTVSAVSSYSISSPYLIGAPGNISVTAPSAFEISLSSSSGFGSSLNIPFTGSILESTTIYVRFAPTISNMVYNGSISHSGGGASLELAVTGNTIPAYCTPTYSIGTNDGDYISLVQLGSINNATGRLAAPYYFYYSDLSTDLTAGASYTITLSAGTYPSANNITVWIDYNQDGVFEESEKLGNVTLGAAPATGTINFTIPAGAVSGTTRMRVREVWNTSNQDPCTGYSYGEAEDYNVNILACDLSVSAIATETCLGSPSGTGTITAEGIDGTPPYTYSLNGGAYQSSGIFTGLAAGSYLISARDFHNCEASTTVSVSDPSISGDDQTIAGTDAWKGHFYDGTNFNSYMGHFDETELFDQNFGGNQNCFEVISSAATRSVYTETFSVRYRMNSTGKGLYIADFGSDDGSRLFVDGQEVYNDWSDHAFRSRPRVLFSLSGSSNLAYEFYENSGANRVVFQNLTQLIENSLTVNTEQTLCTGETGAAISGDVFGALPSGITPEETGYQWTYSTSPDGARTAITGATAANYAPNTAVAPFNVPGTYYIYRNASLRSTNNVSPNPYIAVNESNAAVITVEVPPEITVQPEDQTVCQGAPAVFEVTASGAGLSYQWYTGNGSLWWPLNEGGNYAGTNTASLTISNTDTWMSGQQFRVVVSRSTGCQTTSDAATLTVNASPSIWNQPQSQTLCENGNTFFDVNSSGTAFQWQVNTGGAGWTDVTDEPPYSGSNTRTLQLTNTPVLLSGNIYRVIVYTGSCSVVSEEVSLTVNSLPVIVDHPQPAVSCVNGDAIFEVTASGEELTYQWQTFGGSWYDISDGGMYAGTSTNQLTVMNTQMWQDGYRFRVLVSSASVCTAVSDEAGLTVTSQPDISIIYPGTPYCNGITNPQPVVINGPMGGIFSAIPAGLALDAVTGDITPSASAPGSYTVTYFYAGCGGLTATTTVEITEGLPAAVSITADPNPFCQGAAVTFTATPANGGQNPVYQWKRNGINAGQNSPVWILENPQPGDVVYCEMISDDPCSGGNVATSNTLVLSAAAALSNNSLNIEYGNHGSVCATANENSSANMSVPAGTVIVHIEFASYGTPNGSCNSFTYGSCHANTSYSVAETYLLGNNSAVIPATNGVFGDPCVGTYKRLYIQAIYGEPICTGSTPGQISGSMPAGGDGNYTYLWESSTTGPLSGFAPAPGINDQQHYTPEPLSATTWFRRTVYSAGCSDISRVLLIPVSGQNAWTGDTDTDWNNPGNWSCYIPNLTTDVTLSSGLSNYPVLSAGSPGMVRNLTIESGASLTVSGNTMQIAGAISNNGTFDATAGSIEMKGSVLQVIPPSTFLINTIKDLIISNSQGVSLTGELNILGYVKAAEGNLNADGYLTLISSETQTALIDGSGNGDVTGEVHMQRYLSSAFGYKYLSSPFSDATVAGFGEETDLGASFAEFYRYDEDRESTGWVAYTDPAAPLSPMSGYAANTGSTPAPMLMSLTGRVNNGVLTPVALYNHDKTYTRGFNLVGNPYPSPINWDAAEGWVRLNIDDAVYFFDAGGADRYAGTYSTYINGISSDGSAGPVIASMQGFFVHVSDGAYPVEGQFGMDNRVRVNNLSAAYHKNTEIEYRPLIRLSAAYEASGENIDHLAVYFVENATPGFDSGLDAIKLENTDPEVPNFYSITECGRRLSIGAWPLSQAHEIPLGIKTEEQGMLTFSLISEENLPQGKRVYLKDKANGTVQDLKLKSAYKTSLAAGEVNERFTLLLSDYDLSQETFGSGSADAMVRDGLIYAIIRLRDEQVEIKLHNMAGQQLMERTLYGEGEHRLGQAPAPGVYIISVFTGMGTISKKILVQ</sequence>
<dbReference type="InterPro" id="IPR000922">
    <property type="entry name" value="Lectin_gal-bd_dom"/>
</dbReference>
<dbReference type="PATRIC" id="fig|1678841.3.peg.816"/>
<reference evidence="3" key="1">
    <citation type="journal article" date="2015" name="Genome Announc.">
        <title>Draft Genome Sequence of Bacteroidales Strain TBC1, a Novel Isolate from a Methanogenic Wastewater Treatment System.</title>
        <authorList>
            <person name="Tourlousse D.M."/>
            <person name="Matsuura N."/>
            <person name="Sun L."/>
            <person name="Toyonaga M."/>
            <person name="Kuroda K."/>
            <person name="Ohashi A."/>
            <person name="Cruz R."/>
            <person name="Yamaguchi T."/>
            <person name="Sekiguchi Y."/>
        </authorList>
    </citation>
    <scope>NUCLEOTIDE SEQUENCE [LARGE SCALE GENOMIC DNA]</scope>
    <source>
        <strain evidence="3">TBC1</strain>
    </source>
</reference>
<proteinExistence type="predicted"/>
<dbReference type="InterPro" id="IPR036179">
    <property type="entry name" value="Ig-like_dom_sf"/>
</dbReference>
<organism evidence="3">
    <name type="scientific">Lentimicrobium saccharophilum</name>
    <dbReference type="NCBI Taxonomy" id="1678841"/>
    <lineage>
        <taxon>Bacteria</taxon>
        <taxon>Pseudomonadati</taxon>
        <taxon>Bacteroidota</taxon>
        <taxon>Bacteroidia</taxon>
        <taxon>Bacteroidales</taxon>
        <taxon>Lentimicrobiaceae</taxon>
        <taxon>Lentimicrobium</taxon>
    </lineage>
</organism>
<feature type="domain" description="SUEL-type lectin" evidence="2">
    <location>
        <begin position="1370"/>
        <end position="1452"/>
    </location>
</feature>
<dbReference type="InterPro" id="IPR026444">
    <property type="entry name" value="Secre_tail"/>
</dbReference>
<keyword evidence="1" id="KW-0812">Transmembrane</keyword>
<keyword evidence="1" id="KW-1133">Transmembrane helix</keyword>
<evidence type="ECO:0000313" key="3">
    <source>
        <dbReference type="EMBL" id="GAP42595.1"/>
    </source>
</evidence>
<dbReference type="OrthoDB" id="5524298at2"/>
<keyword evidence="1" id="KW-0472">Membrane</keyword>
<dbReference type="InterPro" id="IPR045474">
    <property type="entry name" value="GEVED"/>
</dbReference>
<dbReference type="Gene3D" id="2.60.40.10">
    <property type="entry name" value="Immunoglobulins"/>
    <property type="match status" value="2"/>
</dbReference>
<dbReference type="InterPro" id="IPR043159">
    <property type="entry name" value="Lectin_gal-bd_sf"/>
</dbReference>
<evidence type="ECO:0000259" key="2">
    <source>
        <dbReference type="PROSITE" id="PS50228"/>
    </source>
</evidence>
<dbReference type="InterPro" id="IPR013783">
    <property type="entry name" value="Ig-like_fold"/>
</dbReference>
<dbReference type="CDD" id="cd22842">
    <property type="entry name" value="Gal_Rha_Lectin_BGal"/>
    <property type="match status" value="1"/>
</dbReference>
<evidence type="ECO:0000256" key="1">
    <source>
        <dbReference type="SAM" id="Phobius"/>
    </source>
</evidence>
<dbReference type="RefSeq" id="WP_062038616.1">
    <property type="nucleotide sequence ID" value="NZ_DF968182.1"/>
</dbReference>
<dbReference type="GO" id="GO:0030246">
    <property type="term" value="F:carbohydrate binding"/>
    <property type="evidence" value="ECO:0007669"/>
    <property type="project" value="InterPro"/>
</dbReference>
<dbReference type="SUPFAM" id="SSF48726">
    <property type="entry name" value="Immunoglobulin"/>
    <property type="match status" value="1"/>
</dbReference>
<gene>
    <name evidence="3" type="ORF">TBC1_11727</name>
</gene>
<keyword evidence="4" id="KW-1185">Reference proteome</keyword>
<dbReference type="Proteomes" id="UP000053091">
    <property type="component" value="Unassembled WGS sequence"/>
</dbReference>
<dbReference type="InterPro" id="IPR049304">
    <property type="entry name" value="Gly_rich_dom"/>
</dbReference>
<name>A0A0S7C1E6_9BACT</name>
<dbReference type="Pfam" id="PF20009">
    <property type="entry name" value="GEVED"/>
    <property type="match status" value="1"/>
</dbReference>
<protein>
    <submittedName>
        <fullName evidence="3">Protein containing Por secretion system C-terminal sorting domain</fullName>
    </submittedName>
</protein>
<feature type="transmembrane region" description="Helical" evidence="1">
    <location>
        <begin position="37"/>
        <end position="61"/>
    </location>
</feature>
<dbReference type="Pfam" id="PF21722">
    <property type="entry name" value="Gly_rich_2"/>
    <property type="match status" value="1"/>
</dbReference>
<evidence type="ECO:0000313" key="4">
    <source>
        <dbReference type="Proteomes" id="UP000053091"/>
    </source>
</evidence>
<dbReference type="Gene3D" id="2.60.120.740">
    <property type="match status" value="1"/>
</dbReference>
<dbReference type="PROSITE" id="PS50228">
    <property type="entry name" value="SUEL_LECTIN"/>
    <property type="match status" value="1"/>
</dbReference>